<evidence type="ECO:0000313" key="1">
    <source>
        <dbReference type="EMBL" id="CAA0810462.1"/>
    </source>
</evidence>
<proteinExistence type="predicted"/>
<feature type="non-terminal residue" evidence="1">
    <location>
        <position position="1"/>
    </location>
</feature>
<accession>A0A9N7MMW1</accession>
<comment type="caution">
    <text evidence="1">The sequence shown here is derived from an EMBL/GenBank/DDBJ whole genome shotgun (WGS) entry which is preliminary data.</text>
</comment>
<protein>
    <submittedName>
        <fullName evidence="1">Uncharacterized protein</fullName>
    </submittedName>
</protein>
<keyword evidence="2" id="KW-1185">Reference proteome</keyword>
<name>A0A9N7MMW1_STRHE</name>
<dbReference type="Proteomes" id="UP001153555">
    <property type="component" value="Unassembled WGS sequence"/>
</dbReference>
<organism evidence="1 2">
    <name type="scientific">Striga hermonthica</name>
    <name type="common">Purple witchweed</name>
    <name type="synonym">Buchnera hermonthica</name>
    <dbReference type="NCBI Taxonomy" id="68872"/>
    <lineage>
        <taxon>Eukaryota</taxon>
        <taxon>Viridiplantae</taxon>
        <taxon>Streptophyta</taxon>
        <taxon>Embryophyta</taxon>
        <taxon>Tracheophyta</taxon>
        <taxon>Spermatophyta</taxon>
        <taxon>Magnoliopsida</taxon>
        <taxon>eudicotyledons</taxon>
        <taxon>Gunneridae</taxon>
        <taxon>Pentapetalae</taxon>
        <taxon>asterids</taxon>
        <taxon>lamiids</taxon>
        <taxon>Lamiales</taxon>
        <taxon>Orobanchaceae</taxon>
        <taxon>Buchnereae</taxon>
        <taxon>Striga</taxon>
    </lineage>
</organism>
<feature type="non-terminal residue" evidence="1">
    <location>
        <position position="118"/>
    </location>
</feature>
<dbReference type="AlphaFoldDB" id="A0A9N7MMW1"/>
<reference evidence="1" key="1">
    <citation type="submission" date="2019-12" db="EMBL/GenBank/DDBJ databases">
        <authorList>
            <person name="Scholes J."/>
        </authorList>
    </citation>
    <scope>NUCLEOTIDE SEQUENCE</scope>
</reference>
<sequence length="118" mass="13011">RIVCRFFKVHAGSRGETSVGCLLLISARFASLLQPMQNRDSSGAVHSQAGVFRCRKLELLGCRCSLQPRIGLASAVSKSRPRSLNTAVHAWFSSATENWSFDRWSRVVHLAAARIAAR</sequence>
<evidence type="ECO:0000313" key="2">
    <source>
        <dbReference type="Proteomes" id="UP001153555"/>
    </source>
</evidence>
<dbReference type="EMBL" id="CACSLK010006106">
    <property type="protein sequence ID" value="CAA0810462.1"/>
    <property type="molecule type" value="Genomic_DNA"/>
</dbReference>
<gene>
    <name evidence="1" type="ORF">SHERM_12067</name>
</gene>